<proteinExistence type="predicted"/>
<evidence type="ECO:0000256" key="1">
    <source>
        <dbReference type="ARBA" id="ARBA00022734"/>
    </source>
</evidence>
<name>C3ZR31_BRAFL</name>
<dbReference type="PANTHER" id="PTHR22799">
    <property type="entry name" value="TETRANECTIN-RELATED"/>
    <property type="match status" value="1"/>
</dbReference>
<dbReference type="EMBL" id="GG666664">
    <property type="protein sequence ID" value="EEN44904.1"/>
    <property type="molecule type" value="Genomic_DNA"/>
</dbReference>
<accession>C3ZR31</accession>
<dbReference type="InParanoid" id="C3ZR31"/>
<protein>
    <submittedName>
        <fullName evidence="4">Uncharacterized protein</fullName>
    </submittedName>
</protein>
<evidence type="ECO:0000313" key="4">
    <source>
        <dbReference type="EMBL" id="EEN44904.1"/>
    </source>
</evidence>
<dbReference type="GO" id="GO:0030246">
    <property type="term" value="F:carbohydrate binding"/>
    <property type="evidence" value="ECO:0007669"/>
    <property type="project" value="UniProtKB-KW"/>
</dbReference>
<evidence type="ECO:0000256" key="2">
    <source>
        <dbReference type="SAM" id="Coils"/>
    </source>
</evidence>
<gene>
    <name evidence="4" type="ORF">BRAFLDRAFT_89081</name>
</gene>
<dbReference type="InterPro" id="IPR051663">
    <property type="entry name" value="CLec_Tetranectin-domain"/>
</dbReference>
<reference evidence="4" key="1">
    <citation type="journal article" date="2008" name="Nature">
        <title>The amphioxus genome and the evolution of the chordate karyotype.</title>
        <authorList>
            <consortium name="US DOE Joint Genome Institute (JGI-PGF)"/>
            <person name="Putnam N.H."/>
            <person name="Butts T."/>
            <person name="Ferrier D.E.K."/>
            <person name="Furlong R.F."/>
            <person name="Hellsten U."/>
            <person name="Kawashima T."/>
            <person name="Robinson-Rechavi M."/>
            <person name="Shoguchi E."/>
            <person name="Terry A."/>
            <person name="Yu J.-K."/>
            <person name="Benito-Gutierrez E.L."/>
            <person name="Dubchak I."/>
            <person name="Garcia-Fernandez J."/>
            <person name="Gibson-Brown J.J."/>
            <person name="Grigoriev I.V."/>
            <person name="Horton A.C."/>
            <person name="de Jong P.J."/>
            <person name="Jurka J."/>
            <person name="Kapitonov V.V."/>
            <person name="Kohara Y."/>
            <person name="Kuroki Y."/>
            <person name="Lindquist E."/>
            <person name="Lucas S."/>
            <person name="Osoegawa K."/>
            <person name="Pennacchio L.A."/>
            <person name="Salamov A.A."/>
            <person name="Satou Y."/>
            <person name="Sauka-Spengler T."/>
            <person name="Schmutz J."/>
            <person name="Shin-I T."/>
            <person name="Toyoda A."/>
            <person name="Bronner-Fraser M."/>
            <person name="Fujiyama A."/>
            <person name="Holland L.Z."/>
            <person name="Holland P.W.H."/>
            <person name="Satoh N."/>
            <person name="Rokhsar D.S."/>
        </authorList>
    </citation>
    <scope>NUCLEOTIDE SEQUENCE [LARGE SCALE GENOMIC DNA]</scope>
    <source>
        <strain evidence="4">S238N-H82</strain>
        <tissue evidence="4">Testes</tissue>
    </source>
</reference>
<evidence type="ECO:0000256" key="3">
    <source>
        <dbReference type="SAM" id="MobiDB-lite"/>
    </source>
</evidence>
<organism>
    <name type="scientific">Branchiostoma floridae</name>
    <name type="common">Florida lancelet</name>
    <name type="synonym">Amphioxus</name>
    <dbReference type="NCBI Taxonomy" id="7739"/>
    <lineage>
        <taxon>Eukaryota</taxon>
        <taxon>Metazoa</taxon>
        <taxon>Chordata</taxon>
        <taxon>Cephalochordata</taxon>
        <taxon>Leptocardii</taxon>
        <taxon>Amphioxiformes</taxon>
        <taxon>Branchiostomatidae</taxon>
        <taxon>Branchiostoma</taxon>
    </lineage>
</organism>
<feature type="region of interest" description="Disordered" evidence="3">
    <location>
        <begin position="1"/>
        <end position="58"/>
    </location>
</feature>
<sequence length="445" mass="49341">MYEQAEPVRSPFPCPGRSGQSSGPPSQPPPVRLPKGASDQRQQDEGTSPNTYAEAERVYYTIKDEDLPPSLRRVGRQQESPQGEVVHVLVESANRLLVADRENEAVHVCHAQVHGYGNQVGGGAHHTRDHAHQEISQLSTTVDALKRDLDDIRQLSATVDAFKRDQDDMPTTVDALKRDQDDMRQLSTTVDALKRDQDDISTTVDALKRDQDDMRQLSTTVDALKRDQDDMRQLSATVDALKLDQDDISTTVDALKRDQDDMRQLSATVDALKRDQDDMSATVDALKSDQDDMSATVDALKSDQDDMRQLSATVDALKRDLDNEQKRTAALEQRLHEMSKTPGCTITGCRGGGGGFAYWLAQQIITGLVAEGCVIPFVEEYLPQLRSGISVTIAKELVTEPETRRIIQMVTSMSSRPPPHHTDSLFYVKRRTPAPSCAGIRHTDS</sequence>
<dbReference type="AlphaFoldDB" id="C3ZR31"/>
<feature type="coiled-coil region" evidence="2">
    <location>
        <begin position="128"/>
        <end position="341"/>
    </location>
</feature>
<feature type="compositionally biased region" description="Low complexity" evidence="3">
    <location>
        <begin position="15"/>
        <end position="24"/>
    </location>
</feature>
<dbReference type="Gene3D" id="1.20.1480.30">
    <property type="entry name" value="Designed four-helix bundle protein"/>
    <property type="match status" value="3"/>
</dbReference>
<keyword evidence="1" id="KW-0430">Lectin</keyword>
<keyword evidence="2" id="KW-0175">Coiled coil</keyword>
<dbReference type="PANTHER" id="PTHR22799:SF6">
    <property type="entry name" value="C-TYPE LECTIN DOMAIN FAMILY 4 MEMBER M-LIKE"/>
    <property type="match status" value="1"/>
</dbReference>